<sequence>MHSDYLRKRSSPRTPRARESVHPRPSASIRSCCITAAAAASNLATLASASHFYRDLTSVFRCRRPREVRVFVGRERCANP</sequence>
<evidence type="ECO:0000313" key="1">
    <source>
        <dbReference type="EMBL" id="KAI0054793.1"/>
    </source>
</evidence>
<dbReference type="Proteomes" id="UP000814140">
    <property type="component" value="Unassembled WGS sequence"/>
</dbReference>
<proteinExistence type="predicted"/>
<organism evidence="1 2">
    <name type="scientific">Artomyces pyxidatus</name>
    <dbReference type="NCBI Taxonomy" id="48021"/>
    <lineage>
        <taxon>Eukaryota</taxon>
        <taxon>Fungi</taxon>
        <taxon>Dikarya</taxon>
        <taxon>Basidiomycota</taxon>
        <taxon>Agaricomycotina</taxon>
        <taxon>Agaricomycetes</taxon>
        <taxon>Russulales</taxon>
        <taxon>Auriscalpiaceae</taxon>
        <taxon>Artomyces</taxon>
    </lineage>
</organism>
<name>A0ACB8SE94_9AGAM</name>
<keyword evidence="2" id="KW-1185">Reference proteome</keyword>
<reference evidence="1" key="1">
    <citation type="submission" date="2021-03" db="EMBL/GenBank/DDBJ databases">
        <authorList>
            <consortium name="DOE Joint Genome Institute"/>
            <person name="Ahrendt S."/>
            <person name="Looney B.P."/>
            <person name="Miyauchi S."/>
            <person name="Morin E."/>
            <person name="Drula E."/>
            <person name="Courty P.E."/>
            <person name="Chicoki N."/>
            <person name="Fauchery L."/>
            <person name="Kohler A."/>
            <person name="Kuo A."/>
            <person name="Labutti K."/>
            <person name="Pangilinan J."/>
            <person name="Lipzen A."/>
            <person name="Riley R."/>
            <person name="Andreopoulos W."/>
            <person name="He G."/>
            <person name="Johnson J."/>
            <person name="Barry K.W."/>
            <person name="Grigoriev I.V."/>
            <person name="Nagy L."/>
            <person name="Hibbett D."/>
            <person name="Henrissat B."/>
            <person name="Matheny P.B."/>
            <person name="Labbe J."/>
            <person name="Martin F."/>
        </authorList>
    </citation>
    <scope>NUCLEOTIDE SEQUENCE</scope>
    <source>
        <strain evidence="1">HHB10654</strain>
    </source>
</reference>
<evidence type="ECO:0000313" key="2">
    <source>
        <dbReference type="Proteomes" id="UP000814140"/>
    </source>
</evidence>
<reference evidence="1" key="2">
    <citation type="journal article" date="2022" name="New Phytol.">
        <title>Evolutionary transition to the ectomycorrhizal habit in the genomes of a hyperdiverse lineage of mushroom-forming fungi.</title>
        <authorList>
            <person name="Looney B."/>
            <person name="Miyauchi S."/>
            <person name="Morin E."/>
            <person name="Drula E."/>
            <person name="Courty P.E."/>
            <person name="Kohler A."/>
            <person name="Kuo A."/>
            <person name="LaButti K."/>
            <person name="Pangilinan J."/>
            <person name="Lipzen A."/>
            <person name="Riley R."/>
            <person name="Andreopoulos W."/>
            <person name="He G."/>
            <person name="Johnson J."/>
            <person name="Nolan M."/>
            <person name="Tritt A."/>
            <person name="Barry K.W."/>
            <person name="Grigoriev I.V."/>
            <person name="Nagy L.G."/>
            <person name="Hibbett D."/>
            <person name="Henrissat B."/>
            <person name="Matheny P.B."/>
            <person name="Labbe J."/>
            <person name="Martin F.M."/>
        </authorList>
    </citation>
    <scope>NUCLEOTIDE SEQUENCE</scope>
    <source>
        <strain evidence="1">HHB10654</strain>
    </source>
</reference>
<protein>
    <submittedName>
        <fullName evidence="1">Uncharacterized protein</fullName>
    </submittedName>
</protein>
<gene>
    <name evidence="1" type="ORF">BV25DRAFT_407755</name>
</gene>
<accession>A0ACB8SE94</accession>
<dbReference type="EMBL" id="MU277346">
    <property type="protein sequence ID" value="KAI0054793.1"/>
    <property type="molecule type" value="Genomic_DNA"/>
</dbReference>
<comment type="caution">
    <text evidence="1">The sequence shown here is derived from an EMBL/GenBank/DDBJ whole genome shotgun (WGS) entry which is preliminary data.</text>
</comment>